<dbReference type="Proteomes" id="UP000238348">
    <property type="component" value="Chromosome"/>
</dbReference>
<accession>A0A2L0EWR9</accession>
<dbReference type="PANTHER" id="PTHR42741:SF3">
    <property type="entry name" value="NITROREDUCTASE FAMILY PROTEIN"/>
    <property type="match status" value="1"/>
</dbReference>
<dbReference type="CDD" id="cd02142">
    <property type="entry name" value="McbC_SagB-like_oxidoreductase"/>
    <property type="match status" value="1"/>
</dbReference>
<evidence type="ECO:0000256" key="1">
    <source>
        <dbReference type="SAM" id="MobiDB-lite"/>
    </source>
</evidence>
<dbReference type="GO" id="GO:0016491">
    <property type="term" value="F:oxidoreductase activity"/>
    <property type="evidence" value="ECO:0007669"/>
    <property type="project" value="InterPro"/>
</dbReference>
<name>A0A2L0EWR9_SORCE</name>
<dbReference type="PANTHER" id="PTHR42741">
    <property type="entry name" value="NITROREDUCTASE FAMILY PROTEIN"/>
    <property type="match status" value="1"/>
</dbReference>
<dbReference type="EMBL" id="CP012673">
    <property type="protein sequence ID" value="AUX43740.1"/>
    <property type="molecule type" value="Genomic_DNA"/>
</dbReference>
<dbReference type="RefSeq" id="WP_104982376.1">
    <property type="nucleotide sequence ID" value="NZ_CP012673.1"/>
</dbReference>
<dbReference type="NCBIfam" id="TIGR03605">
    <property type="entry name" value="antibiot_sagB"/>
    <property type="match status" value="1"/>
</dbReference>
<dbReference type="OrthoDB" id="9801593at2"/>
<dbReference type="Gene3D" id="3.40.109.10">
    <property type="entry name" value="NADH Oxidase"/>
    <property type="match status" value="2"/>
</dbReference>
<dbReference type="InterPro" id="IPR000415">
    <property type="entry name" value="Nitroreductase-like"/>
</dbReference>
<organism evidence="2 3">
    <name type="scientific">Sorangium cellulosum</name>
    <name type="common">Polyangium cellulosum</name>
    <dbReference type="NCBI Taxonomy" id="56"/>
    <lineage>
        <taxon>Bacteria</taxon>
        <taxon>Pseudomonadati</taxon>
        <taxon>Myxococcota</taxon>
        <taxon>Polyangia</taxon>
        <taxon>Polyangiales</taxon>
        <taxon>Polyangiaceae</taxon>
        <taxon>Sorangium</taxon>
    </lineage>
</organism>
<reference evidence="2 3" key="1">
    <citation type="submission" date="2015-09" db="EMBL/GenBank/DDBJ databases">
        <title>Sorangium comparison.</title>
        <authorList>
            <person name="Zaburannyi N."/>
            <person name="Bunk B."/>
            <person name="Overmann J."/>
            <person name="Mueller R."/>
        </authorList>
    </citation>
    <scope>NUCLEOTIDE SEQUENCE [LARGE SCALE GENOMIC DNA]</scope>
    <source>
        <strain evidence="2 3">So ce26</strain>
    </source>
</reference>
<proteinExistence type="predicted"/>
<dbReference type="AlphaFoldDB" id="A0A2L0EWR9"/>
<dbReference type="InterPro" id="IPR020051">
    <property type="entry name" value="SagB-type_dehydrogenase"/>
</dbReference>
<evidence type="ECO:0000313" key="3">
    <source>
        <dbReference type="Proteomes" id="UP000238348"/>
    </source>
</evidence>
<gene>
    <name evidence="2" type="ORF">SOCE26_051950</name>
</gene>
<feature type="region of interest" description="Disordered" evidence="1">
    <location>
        <begin position="315"/>
        <end position="339"/>
    </location>
</feature>
<protein>
    <submittedName>
        <fullName evidence="2">Uncharacterized protein</fullName>
    </submittedName>
</protein>
<evidence type="ECO:0000313" key="2">
    <source>
        <dbReference type="EMBL" id="AUX43740.1"/>
    </source>
</evidence>
<dbReference type="SUPFAM" id="SSF55469">
    <property type="entry name" value="FMN-dependent nitroreductase-like"/>
    <property type="match status" value="2"/>
</dbReference>
<sequence>MSKSPVERALSYHTRTKHHLKRYARALGYLDWSTQPEPFRTFEGAPEVLLPLRARGLTSAYRDLYRPGAVPPAAVELGAVAALLELSLGLSAWKEHRGSRWALRCNPSSGNLHPTEGYLLSAGAPGLPAGLYHYVSRDHKLERRATLDAASARALAALLPAGGFLVGLSSIHWREAWKYGERAFRYCQHDVGHAIAAVRYAAAALGWTARLLDDLGDAELRSLLGLDRDEDFAGVAAPDREHPDAALLLVPSAPARPEEARALEAAARVVAASAPELVRLARGGVWAGRANALSPSHVDWPALDDVAEATWKPHTEQPAAVPRGDLPPLPGSGGDHPGAAEIIRARRSASAYDASTSIGAETFYAMLDHLLPRPGVPPWDVLPWAPAVHAVVFVHRVRGLPEGLYVLERSEAAHDRLRAALAHPFDWETPAGCPAHLGLYRLSEADLRHAAQIVSCHQEIAADGAFSLGMVADLGATLRERGAPWYRRLFWEAGVLGHTLYLEAEAAADSGGRVRATGIGCYFDDVFHELCGIAGDELQSLYHFTVGGPVEDTRLTTLAPYEHLEKARREALSTPG</sequence>